<evidence type="ECO:0000313" key="1">
    <source>
        <dbReference type="EMBL" id="QJA52077.1"/>
    </source>
</evidence>
<reference evidence="1" key="1">
    <citation type="submission" date="2020-03" db="EMBL/GenBank/DDBJ databases">
        <title>The deep terrestrial virosphere.</title>
        <authorList>
            <person name="Holmfeldt K."/>
            <person name="Nilsson E."/>
            <person name="Simone D."/>
            <person name="Lopez-Fernandez M."/>
            <person name="Wu X."/>
            <person name="de Brujin I."/>
            <person name="Lundin D."/>
            <person name="Andersson A."/>
            <person name="Bertilsson S."/>
            <person name="Dopson M."/>
        </authorList>
    </citation>
    <scope>NUCLEOTIDE SEQUENCE</scope>
    <source>
        <strain evidence="2">MM415A03750</strain>
        <strain evidence="3">MM415B03474</strain>
        <strain evidence="1">TM448A02473</strain>
        <strain evidence="4">TM448B02137</strain>
    </source>
</reference>
<evidence type="ECO:0000313" key="4">
    <source>
        <dbReference type="EMBL" id="QJI00845.1"/>
    </source>
</evidence>
<evidence type="ECO:0000313" key="2">
    <source>
        <dbReference type="EMBL" id="QJA70413.1"/>
    </source>
</evidence>
<proteinExistence type="predicted"/>
<dbReference type="EMBL" id="MT142961">
    <property type="protein sequence ID" value="QJA91098.1"/>
    <property type="molecule type" value="Genomic_DNA"/>
</dbReference>
<organism evidence="1">
    <name type="scientific">viral metagenome</name>
    <dbReference type="NCBI Taxonomy" id="1070528"/>
    <lineage>
        <taxon>unclassified sequences</taxon>
        <taxon>metagenomes</taxon>
        <taxon>organismal metagenomes</taxon>
    </lineage>
</organism>
<dbReference type="EMBL" id="MT141790">
    <property type="protein sequence ID" value="QJA70413.1"/>
    <property type="molecule type" value="Genomic_DNA"/>
</dbReference>
<accession>A0A6H1ZXM9</accession>
<name>A0A6H1ZXM9_9ZZZZ</name>
<evidence type="ECO:0000313" key="3">
    <source>
        <dbReference type="EMBL" id="QJA91098.1"/>
    </source>
</evidence>
<dbReference type="EMBL" id="MT144880">
    <property type="protein sequence ID" value="QJI00845.1"/>
    <property type="molecule type" value="Genomic_DNA"/>
</dbReference>
<dbReference type="EMBL" id="MT144311">
    <property type="protein sequence ID" value="QJA52077.1"/>
    <property type="molecule type" value="Genomic_DNA"/>
</dbReference>
<dbReference type="AlphaFoldDB" id="A0A6H1ZXM9"/>
<gene>
    <name evidence="2" type="ORF">MM415A03750_0012</name>
    <name evidence="3" type="ORF">MM415B03474_0012</name>
    <name evidence="1" type="ORF">TM448A02473_0002</name>
    <name evidence="4" type="ORF">TM448B02137_0004</name>
</gene>
<protein>
    <submittedName>
        <fullName evidence="1">Uncharacterized protein</fullName>
    </submittedName>
</protein>
<sequence>METKLYKLTKNNKKHIVSFTERCDIANEAFMTASANLKEAREILWKELAKMWPECKDKRCSFNHKTFEITYTEVS</sequence>